<feature type="region of interest" description="Disordered" evidence="1">
    <location>
        <begin position="1"/>
        <end position="21"/>
    </location>
</feature>
<dbReference type="AlphaFoldDB" id="A0A176WGH1"/>
<keyword evidence="3" id="KW-1185">Reference proteome</keyword>
<proteinExistence type="predicted"/>
<name>A0A176WGH1_MARPO</name>
<gene>
    <name evidence="2" type="ORF">AXG93_3384s1650</name>
</gene>
<dbReference type="PANTHER" id="PTHR37193:SF1">
    <property type="entry name" value="ALPHA-1,6-MANNOSYL-GLYCOPROTEIN 2-BETA-N-ACETYLGLUCOSAMINYLTRANSFERASE"/>
    <property type="match status" value="1"/>
</dbReference>
<evidence type="ECO:0000256" key="1">
    <source>
        <dbReference type="SAM" id="MobiDB-lite"/>
    </source>
</evidence>
<reference evidence="2" key="1">
    <citation type="submission" date="2016-03" db="EMBL/GenBank/DDBJ databases">
        <title>Mechanisms controlling the formation of the plant cell surface in tip-growing cells are functionally conserved among land plants.</title>
        <authorList>
            <person name="Honkanen S."/>
            <person name="Jones V.A."/>
            <person name="Morieri G."/>
            <person name="Champion C."/>
            <person name="Hetherington A.J."/>
            <person name="Kelly S."/>
            <person name="Saint-Marcoux D."/>
            <person name="Proust H."/>
            <person name="Prescott H."/>
            <person name="Dolan L."/>
        </authorList>
    </citation>
    <scope>NUCLEOTIDE SEQUENCE [LARGE SCALE GENOMIC DNA]</scope>
    <source>
        <tissue evidence="2">Whole gametophyte</tissue>
    </source>
</reference>
<sequence length="645" mass="72448">MDNVGSSSYMHRRCRSPNGEEARNLGHESQIIGMNSDGDPTALKTVCEECSECLDRKENASRLAVAMLTGRNAMRSRARWFEAVNEKVRFHGFDWTKFRSLALEIGNSRSFCHRKSVAYWASVNLIGARRGYATCDDLIDASVVVSALSLLSLTSLNLSPQVYALLGDNGLSQEFGNMQGPVDYPVPPPVEGVGGGGTGYGWSEIGTRSLNTTAGVIDVNKHPTSDLLHVWSMPSTATIGHQEHPRPLEQINLLAARNEKESAQIALRPKMSWSSGGFIGHVQIKCTDLCSNSGSKLETGKAITLRRVVPILGVPDALVPLELPSAQIGLLPGETLGLWLSIEVPATQPPGYYEGEISFLAIRAESEIEGADFYEGDKLEIKKEIQEIITRAKARGNNPQEGMQAITEELRHLMQSTLLTANRGEQGKMDIDEEYNTTLAVRLKFSLTVWDYVIPVTPTLPAVFGISETVIEDRFGLEHGSIDWYKSLDMHFQWLLHYRLSPYFCRWGDNMRVLAYTCPWPADHPKAEEYYSDPRLTAYAVPYLPVLNSSDAAKESLKRELEILRTKDHWKKAYIYLWDEPLSLEQYGHIHRMAEEIRSTAPDARVLTTYYCGVMYCNLYSFELMAYRLWSWRAKLMDYALRTLI</sequence>
<dbReference type="EMBL" id="LVLJ01000986">
    <property type="protein sequence ID" value="OAE31691.1"/>
    <property type="molecule type" value="Genomic_DNA"/>
</dbReference>
<organism evidence="2 3">
    <name type="scientific">Marchantia polymorpha subsp. ruderalis</name>
    <dbReference type="NCBI Taxonomy" id="1480154"/>
    <lineage>
        <taxon>Eukaryota</taxon>
        <taxon>Viridiplantae</taxon>
        <taxon>Streptophyta</taxon>
        <taxon>Embryophyta</taxon>
        <taxon>Marchantiophyta</taxon>
        <taxon>Marchantiopsida</taxon>
        <taxon>Marchantiidae</taxon>
        <taxon>Marchantiales</taxon>
        <taxon>Marchantiaceae</taxon>
        <taxon>Marchantia</taxon>
    </lineage>
</organism>
<evidence type="ECO:0000313" key="3">
    <source>
        <dbReference type="Proteomes" id="UP000077202"/>
    </source>
</evidence>
<protein>
    <submittedName>
        <fullName evidence="2">Uncharacterized protein</fullName>
    </submittedName>
</protein>
<accession>A0A176WGH1</accession>
<dbReference type="PANTHER" id="PTHR37193">
    <property type="entry name" value="ALPHA-1,6-MANNOSYL-GLYCOPROTEIN 2-BETA-N-ACETYLGLUCOSAMINYLTRANSFERASE"/>
    <property type="match status" value="1"/>
</dbReference>
<evidence type="ECO:0000313" key="2">
    <source>
        <dbReference type="EMBL" id="OAE31691.1"/>
    </source>
</evidence>
<dbReference type="Proteomes" id="UP000077202">
    <property type="component" value="Unassembled WGS sequence"/>
</dbReference>
<comment type="caution">
    <text evidence="2">The sequence shown here is derived from an EMBL/GenBank/DDBJ whole genome shotgun (WGS) entry which is preliminary data.</text>
</comment>